<dbReference type="Proteomes" id="UP000327424">
    <property type="component" value="Chromosome"/>
</dbReference>
<evidence type="ECO:0000313" key="1">
    <source>
        <dbReference type="EMBL" id="QFI39718.1"/>
    </source>
</evidence>
<evidence type="ECO:0000313" key="2">
    <source>
        <dbReference type="Proteomes" id="UP000327424"/>
    </source>
</evidence>
<accession>A0A5J6WR64</accession>
<dbReference type="OrthoDB" id="6725579at2"/>
<keyword evidence="2" id="KW-1185">Reference proteome</keyword>
<dbReference type="AlphaFoldDB" id="A0A5J6WR64"/>
<dbReference type="KEGG" id="mmaa:FR932_18835"/>
<gene>
    <name evidence="1" type="ORF">FR932_18835</name>
</gene>
<sequence>MPNSIVFTPKHEKQHKKNLIDFVAFAKQLPPLNDKCDYESAYWPKVGNFTKIGIGSKDRIEANQLDSSVMSFAKAYVTYQQTMKPTANTLQLYALRAIESACIAKRGNLDIVTLKAGDFDRAAQSARDNMGSGAAYQAGAQLKNLLDFLIDKKIIKPFLWKNPIKKAKDMGSTGEEAEKRRQDKMPDDNALMALAEISSMKTELLSPRDVFTSSTMALMFCAPSRGSEPMYLKIDGLHEETMTVKRALECGYTLDELNEIVKIRELVSIKDEKVVNPSSVIVTSVDTEKSNADKAGLSVDDEIKLYGLKWFSGKGFGHANKWLPTVIMDTAARVFKRLLAQSTQAREFSKMLEDSPDFPRHHLCPDVEEHQLLTKEQVSAALGLDLSSLEGTKKNNACNQFIKRKGVERKDYVVSLHDLNKIIRRDLPEDFPYIPFKTGEGKVKVKWSESLYTGFSNALNIKKSIIYTELTIPTINTLNEDLAPTKKVSKTTGAALNNTLSIFQRWEYGDLSMTSHQLRHMLDTMASVNGMEGEVRAKWAQRSDPKQNRAYNHTTPEEYGADFIEDSEKSIATQNKTENTQIQVQIATPRTIQELNTKASLSAHITEYGMCTTSYLSEPCEKYRDCINCNEHVCEKGDDVKCERIRKKLKREEQLLRKDKKALDHGVQGAEQWYTRRNATVERCRQLIGMLTDPNIEDGALIKLANIEDVTLLDRAMDANGKKRLPKIENFQRVNNVKVDELLGLELVEADDEEQILMDEMDDMDYLEDF</sequence>
<dbReference type="RefSeq" id="WP_019440678.1">
    <property type="nucleotide sequence ID" value="NZ_ALOE01000010.1"/>
</dbReference>
<name>A0A5J6WR64_MORMI</name>
<organism evidence="1 2">
    <name type="scientific">Moritella marina ATCC 15381</name>
    <dbReference type="NCBI Taxonomy" id="1202962"/>
    <lineage>
        <taxon>Bacteria</taxon>
        <taxon>Pseudomonadati</taxon>
        <taxon>Pseudomonadota</taxon>
        <taxon>Gammaproteobacteria</taxon>
        <taxon>Alteromonadales</taxon>
        <taxon>Moritellaceae</taxon>
        <taxon>Moritella</taxon>
    </lineage>
</organism>
<proteinExistence type="predicted"/>
<protein>
    <submittedName>
        <fullName evidence="1">Integrase</fullName>
    </submittedName>
</protein>
<reference evidence="1 2" key="1">
    <citation type="submission" date="2019-09" db="EMBL/GenBank/DDBJ databases">
        <title>Hybrid Assembly of the complete Genome of the Deep-Sea Bacterium Moritella marina from long Nanopore and Illumina reads.</title>
        <authorList>
            <person name="Magin S."/>
            <person name="Georgoulis A."/>
            <person name="Papadimitriou K."/>
            <person name="Iliakis G."/>
            <person name="Vorgias C.E."/>
        </authorList>
    </citation>
    <scope>NUCLEOTIDE SEQUENCE [LARGE SCALE GENOMIC DNA]</scope>
    <source>
        <strain evidence="1 2">MP-1</strain>
    </source>
</reference>
<dbReference type="EMBL" id="CP044399">
    <property type="protein sequence ID" value="QFI39718.1"/>
    <property type="molecule type" value="Genomic_DNA"/>
</dbReference>